<dbReference type="Pfam" id="PF00916">
    <property type="entry name" value="Sulfate_transp"/>
    <property type="match status" value="1"/>
</dbReference>
<keyword evidence="8" id="KW-1185">Reference proteome</keyword>
<feature type="transmembrane region" description="Helical" evidence="5">
    <location>
        <begin position="60"/>
        <end position="83"/>
    </location>
</feature>
<dbReference type="GO" id="GO:0016020">
    <property type="term" value="C:membrane"/>
    <property type="evidence" value="ECO:0007669"/>
    <property type="project" value="UniProtKB-SubCell"/>
</dbReference>
<protein>
    <recommendedName>
        <fullName evidence="6">STAS domain-containing protein</fullName>
    </recommendedName>
</protein>
<gene>
    <name evidence="7" type="ORF">PMAYCL1PPCAC_09990</name>
</gene>
<feature type="transmembrane region" description="Helical" evidence="5">
    <location>
        <begin position="256"/>
        <end position="273"/>
    </location>
</feature>
<comment type="caution">
    <text evidence="7">The sequence shown here is derived from an EMBL/GenBank/DDBJ whole genome shotgun (WGS) entry which is preliminary data.</text>
</comment>
<feature type="transmembrane region" description="Helical" evidence="5">
    <location>
        <begin position="438"/>
        <end position="464"/>
    </location>
</feature>
<dbReference type="PROSITE" id="PS50801">
    <property type="entry name" value="STAS"/>
    <property type="match status" value="1"/>
</dbReference>
<organism evidence="7 8">
    <name type="scientific">Pristionchus mayeri</name>
    <dbReference type="NCBI Taxonomy" id="1317129"/>
    <lineage>
        <taxon>Eukaryota</taxon>
        <taxon>Metazoa</taxon>
        <taxon>Ecdysozoa</taxon>
        <taxon>Nematoda</taxon>
        <taxon>Chromadorea</taxon>
        <taxon>Rhabditida</taxon>
        <taxon>Rhabditina</taxon>
        <taxon>Diplogasteromorpha</taxon>
        <taxon>Diplogasteroidea</taxon>
        <taxon>Neodiplogasteridae</taxon>
        <taxon>Pristionchus</taxon>
    </lineage>
</organism>
<evidence type="ECO:0000256" key="4">
    <source>
        <dbReference type="ARBA" id="ARBA00023136"/>
    </source>
</evidence>
<evidence type="ECO:0000256" key="5">
    <source>
        <dbReference type="SAM" id="Phobius"/>
    </source>
</evidence>
<comment type="subcellular location">
    <subcellularLocation>
        <location evidence="1">Membrane</location>
        <topology evidence="1">Multi-pass membrane protein</topology>
    </subcellularLocation>
</comment>
<dbReference type="CDD" id="cd07042">
    <property type="entry name" value="STAS_SulP_like_sulfate_transporter"/>
    <property type="match status" value="1"/>
</dbReference>
<feature type="transmembrane region" description="Helical" evidence="5">
    <location>
        <begin position="12"/>
        <end position="32"/>
    </location>
</feature>
<dbReference type="Pfam" id="PF01740">
    <property type="entry name" value="STAS"/>
    <property type="match status" value="1"/>
</dbReference>
<dbReference type="InterPro" id="IPR002645">
    <property type="entry name" value="STAS_dom"/>
</dbReference>
<dbReference type="InterPro" id="IPR036513">
    <property type="entry name" value="STAS_dom_sf"/>
</dbReference>
<feature type="transmembrane region" description="Helical" evidence="5">
    <location>
        <begin position="378"/>
        <end position="399"/>
    </location>
</feature>
<reference evidence="8" key="1">
    <citation type="submission" date="2022-10" db="EMBL/GenBank/DDBJ databases">
        <title>Genome assembly of Pristionchus species.</title>
        <authorList>
            <person name="Yoshida K."/>
            <person name="Sommer R.J."/>
        </authorList>
    </citation>
    <scope>NUCLEOTIDE SEQUENCE [LARGE SCALE GENOMIC DNA]</scope>
    <source>
        <strain evidence="8">RS5460</strain>
    </source>
</reference>
<evidence type="ECO:0000256" key="1">
    <source>
        <dbReference type="ARBA" id="ARBA00004141"/>
    </source>
</evidence>
<keyword evidence="2 5" id="KW-0812">Transmembrane</keyword>
<evidence type="ECO:0000313" key="8">
    <source>
        <dbReference type="Proteomes" id="UP001328107"/>
    </source>
</evidence>
<evidence type="ECO:0000259" key="6">
    <source>
        <dbReference type="PROSITE" id="PS50801"/>
    </source>
</evidence>
<sequence length="667" mass="74736">LKKNGMRYIHPFTSCSAFTKAFFGFFPILRWLPNYSLKNYFIADLLGGITVGVMNVPQGIAYAALAGLPAVTGLYTSFLPPLIYMLFGTSRTNSISAFSVVCLMTGLAVERFTDPTNAKYAETVGFIKDPAMLPTPEQVASSLTMLIALMNLLMATLRLEFFTTYLSDTVVSSFTAAASVHVLVSQLPDALGIKDMVKHDGQNGYLVMNLYEIIIRIPHVNLYACGIALVSMIYLMLGKEVLSVQLLKRCNFPWPIPYELLLIVIATICSYFFDLNDPPFNVKVIGNITTGLPTPSVPRFDLMPALMEDAFTITIVVYAMHMSLGKMFAKKHDYEIDANQELIAIGFMSFAAGFFPIYPTSCSLSRTLMNVRIGTKTLLSNIFAASLVLATILFLATYLEPLPKPVLSAIVIVAIYSIVNNFKMPVMLWSVSTIDCSIWAVSFVATVFIDIVPGLTISILYALFTTIAREQWPRWHMLGKINGDLDFEEMDRYENVSFFQAICMFRFDAPLLFTNADRFKKSAAKAIQQWETEHWDLKVEMTEKLPIVIEGDVEKKEKVEILSRHFIIDCSGFTFVDYMGVMAMKEVFLEMHARGVLVYFAAAKAPVRDLFAKCGFHEQVPKEHFYPTTRDAVAIARLRLRTSDGHYDHCAFEQDNDGFSEITTASL</sequence>
<dbReference type="EMBL" id="BTRK01000003">
    <property type="protein sequence ID" value="GMR39795.1"/>
    <property type="molecule type" value="Genomic_DNA"/>
</dbReference>
<dbReference type="GO" id="GO:0055085">
    <property type="term" value="P:transmembrane transport"/>
    <property type="evidence" value="ECO:0007669"/>
    <property type="project" value="InterPro"/>
</dbReference>
<feature type="transmembrane region" description="Helical" evidence="5">
    <location>
        <begin position="139"/>
        <end position="157"/>
    </location>
</feature>
<proteinExistence type="predicted"/>
<evidence type="ECO:0000256" key="3">
    <source>
        <dbReference type="ARBA" id="ARBA00022989"/>
    </source>
</evidence>
<dbReference type="InterPro" id="IPR001902">
    <property type="entry name" value="SLC26A/SulP_fam"/>
</dbReference>
<dbReference type="AlphaFoldDB" id="A0AAN4ZML7"/>
<feature type="transmembrane region" description="Helical" evidence="5">
    <location>
        <begin position="213"/>
        <end position="235"/>
    </location>
</feature>
<dbReference type="InterPro" id="IPR011547">
    <property type="entry name" value="SLC26A/SulP_dom"/>
</dbReference>
<feature type="domain" description="STAS" evidence="6">
    <location>
        <begin position="492"/>
        <end position="636"/>
    </location>
</feature>
<dbReference type="PANTHER" id="PTHR11814">
    <property type="entry name" value="SULFATE TRANSPORTER"/>
    <property type="match status" value="1"/>
</dbReference>
<keyword evidence="4 5" id="KW-0472">Membrane</keyword>
<name>A0AAN4ZML7_9BILA</name>
<evidence type="ECO:0000256" key="2">
    <source>
        <dbReference type="ARBA" id="ARBA00022692"/>
    </source>
</evidence>
<feature type="non-terminal residue" evidence="7">
    <location>
        <position position="1"/>
    </location>
</feature>
<accession>A0AAN4ZML7</accession>
<keyword evidence="3 5" id="KW-1133">Transmembrane helix</keyword>
<dbReference type="Proteomes" id="UP001328107">
    <property type="component" value="Unassembled WGS sequence"/>
</dbReference>
<feature type="transmembrane region" description="Helical" evidence="5">
    <location>
        <begin position="406"/>
        <end position="426"/>
    </location>
</feature>
<feature type="transmembrane region" description="Helical" evidence="5">
    <location>
        <begin position="341"/>
        <end position="358"/>
    </location>
</feature>
<dbReference type="Gene3D" id="3.30.750.24">
    <property type="entry name" value="STAS domain"/>
    <property type="match status" value="1"/>
</dbReference>
<evidence type="ECO:0000313" key="7">
    <source>
        <dbReference type="EMBL" id="GMR39795.1"/>
    </source>
</evidence>
<dbReference type="NCBIfam" id="TIGR00815">
    <property type="entry name" value="sulP"/>
    <property type="match status" value="1"/>
</dbReference>
<dbReference type="SUPFAM" id="SSF52091">
    <property type="entry name" value="SpoIIaa-like"/>
    <property type="match status" value="1"/>
</dbReference>